<dbReference type="Proteomes" id="UP001165561">
    <property type="component" value="Unassembled WGS sequence"/>
</dbReference>
<dbReference type="PRINTS" id="PR00036">
    <property type="entry name" value="HTHLACI"/>
</dbReference>
<dbReference type="SUPFAM" id="SSF47413">
    <property type="entry name" value="lambda repressor-like DNA-binding domains"/>
    <property type="match status" value="1"/>
</dbReference>
<dbReference type="InterPro" id="IPR000843">
    <property type="entry name" value="HTH_LacI"/>
</dbReference>
<evidence type="ECO:0000313" key="2">
    <source>
        <dbReference type="EMBL" id="MDD9205400.1"/>
    </source>
</evidence>
<protein>
    <submittedName>
        <fullName evidence="2">LacI family DNA-binding transcriptional regulator</fullName>
    </submittedName>
</protein>
<evidence type="ECO:0000313" key="3">
    <source>
        <dbReference type="Proteomes" id="UP001165561"/>
    </source>
</evidence>
<keyword evidence="3" id="KW-1185">Reference proteome</keyword>
<sequence>MATIHDVARVAGVSISTVSYALSGKRSIAETTRQRVEAA</sequence>
<dbReference type="EMBL" id="JARACI010000469">
    <property type="protein sequence ID" value="MDD9205400.1"/>
    <property type="molecule type" value="Genomic_DNA"/>
</dbReference>
<dbReference type="InterPro" id="IPR010982">
    <property type="entry name" value="Lambda_DNA-bd_dom_sf"/>
</dbReference>
<dbReference type="GO" id="GO:0003677">
    <property type="term" value="F:DNA binding"/>
    <property type="evidence" value="ECO:0007669"/>
    <property type="project" value="UniProtKB-KW"/>
</dbReference>
<feature type="non-terminal residue" evidence="2">
    <location>
        <position position="39"/>
    </location>
</feature>
<name>A0ABT5TTM1_9MICO</name>
<proteinExistence type="predicted"/>
<gene>
    <name evidence="2" type="ORF">PU560_02825</name>
</gene>
<dbReference type="PROSITE" id="PS50932">
    <property type="entry name" value="HTH_LACI_2"/>
    <property type="match status" value="1"/>
</dbReference>
<feature type="domain" description="HTH lacI-type" evidence="1">
    <location>
        <begin position="2"/>
        <end position="39"/>
    </location>
</feature>
<comment type="caution">
    <text evidence="2">The sequence shown here is derived from an EMBL/GenBank/DDBJ whole genome shotgun (WGS) entry which is preliminary data.</text>
</comment>
<keyword evidence="2" id="KW-0238">DNA-binding</keyword>
<dbReference type="SMART" id="SM00354">
    <property type="entry name" value="HTH_LACI"/>
    <property type="match status" value="1"/>
</dbReference>
<reference evidence="2" key="1">
    <citation type="submission" date="2023-02" db="EMBL/GenBank/DDBJ databases">
        <title>Georgenia sp.10Sc9-8, isolated from a soil sample collected from the Taklamakan desert.</title>
        <authorList>
            <person name="Liu S."/>
        </authorList>
    </citation>
    <scope>NUCLEOTIDE SEQUENCE</scope>
    <source>
        <strain evidence="2">10Sc9-8</strain>
    </source>
</reference>
<dbReference type="Gene3D" id="1.10.260.40">
    <property type="entry name" value="lambda repressor-like DNA-binding domains"/>
    <property type="match status" value="1"/>
</dbReference>
<dbReference type="Pfam" id="PF00356">
    <property type="entry name" value="LacI"/>
    <property type="match status" value="1"/>
</dbReference>
<dbReference type="PROSITE" id="PS00356">
    <property type="entry name" value="HTH_LACI_1"/>
    <property type="match status" value="1"/>
</dbReference>
<dbReference type="CDD" id="cd01392">
    <property type="entry name" value="HTH_LacI"/>
    <property type="match status" value="1"/>
</dbReference>
<evidence type="ECO:0000259" key="1">
    <source>
        <dbReference type="PROSITE" id="PS50932"/>
    </source>
</evidence>
<accession>A0ABT5TTM1</accession>
<organism evidence="2 3">
    <name type="scientific">Georgenia halotolerans</name>
    <dbReference type="NCBI Taxonomy" id="3028317"/>
    <lineage>
        <taxon>Bacteria</taxon>
        <taxon>Bacillati</taxon>
        <taxon>Actinomycetota</taxon>
        <taxon>Actinomycetes</taxon>
        <taxon>Micrococcales</taxon>
        <taxon>Bogoriellaceae</taxon>
        <taxon>Georgenia</taxon>
    </lineage>
</organism>